<feature type="domain" description="COP9 signalosome complex subunit 3 N-terminal helical repeats" evidence="10">
    <location>
        <begin position="243"/>
        <end position="312"/>
    </location>
</feature>
<organism evidence="11 12">
    <name type="scientific">Schizopora paradoxa</name>
    <dbReference type="NCBI Taxonomy" id="27342"/>
    <lineage>
        <taxon>Eukaryota</taxon>
        <taxon>Fungi</taxon>
        <taxon>Dikarya</taxon>
        <taxon>Basidiomycota</taxon>
        <taxon>Agaricomycotina</taxon>
        <taxon>Agaricomycetes</taxon>
        <taxon>Hymenochaetales</taxon>
        <taxon>Schizoporaceae</taxon>
        <taxon>Schizopora</taxon>
    </lineage>
</organism>
<dbReference type="Pfam" id="PF22788">
    <property type="entry name" value="COP9_hel_rpt"/>
    <property type="match status" value="2"/>
</dbReference>
<reference evidence="11 12" key="1">
    <citation type="submission" date="2015-04" db="EMBL/GenBank/DDBJ databases">
        <title>Complete genome sequence of Schizopora paradoxa KUC8140, a cosmopolitan wood degrader in East Asia.</title>
        <authorList>
            <consortium name="DOE Joint Genome Institute"/>
            <person name="Min B."/>
            <person name="Park H."/>
            <person name="Jang Y."/>
            <person name="Kim J.-J."/>
            <person name="Kim K.H."/>
            <person name="Pangilinan J."/>
            <person name="Lipzen A."/>
            <person name="Riley R."/>
            <person name="Grigoriev I.V."/>
            <person name="Spatafora J.W."/>
            <person name="Choi I.-G."/>
        </authorList>
    </citation>
    <scope>NUCLEOTIDE SEQUENCE [LARGE SCALE GENOMIC DNA]</scope>
    <source>
        <strain evidence="11 12">KUC8140</strain>
    </source>
</reference>
<evidence type="ECO:0000256" key="6">
    <source>
        <dbReference type="ARBA" id="ARBA00022790"/>
    </source>
</evidence>
<dbReference type="InterPro" id="IPR000717">
    <property type="entry name" value="PCI_dom"/>
</dbReference>
<evidence type="ECO:0000256" key="2">
    <source>
        <dbReference type="ARBA" id="ARBA00004496"/>
    </source>
</evidence>
<evidence type="ECO:0000313" key="12">
    <source>
        <dbReference type="Proteomes" id="UP000053477"/>
    </source>
</evidence>
<keyword evidence="12" id="KW-1185">Reference proteome</keyword>
<evidence type="ECO:0000256" key="3">
    <source>
        <dbReference type="ARBA" id="ARBA00007084"/>
    </source>
</evidence>
<dbReference type="InterPro" id="IPR050756">
    <property type="entry name" value="CSN3"/>
</dbReference>
<evidence type="ECO:0000259" key="9">
    <source>
        <dbReference type="Pfam" id="PF01399"/>
    </source>
</evidence>
<evidence type="ECO:0000256" key="7">
    <source>
        <dbReference type="ARBA" id="ARBA00023242"/>
    </source>
</evidence>
<dbReference type="OrthoDB" id="29061at2759"/>
<dbReference type="PANTHER" id="PTHR10758">
    <property type="entry name" value="26S PROTEASOME NON-ATPASE REGULATORY SUBUNIT 3/COP9 SIGNALOSOME COMPLEX SUBUNIT 3"/>
    <property type="match status" value="1"/>
</dbReference>
<dbReference type="EMBL" id="KQ086055">
    <property type="protein sequence ID" value="KLO09452.1"/>
    <property type="molecule type" value="Genomic_DNA"/>
</dbReference>
<dbReference type="Pfam" id="PF01399">
    <property type="entry name" value="PCI"/>
    <property type="match status" value="1"/>
</dbReference>
<dbReference type="GO" id="GO:0005737">
    <property type="term" value="C:cytoplasm"/>
    <property type="evidence" value="ECO:0007669"/>
    <property type="project" value="UniProtKB-SubCell"/>
</dbReference>
<keyword evidence="7" id="KW-0539">Nucleus</keyword>
<dbReference type="InterPro" id="IPR055089">
    <property type="entry name" value="COP9_N"/>
</dbReference>
<keyword evidence="5" id="KW-0963">Cytoplasm</keyword>
<accession>A0A0H2RD73</accession>
<feature type="compositionally biased region" description="Polar residues" evidence="8">
    <location>
        <begin position="217"/>
        <end position="230"/>
    </location>
</feature>
<keyword evidence="6" id="KW-0736">Signalosome</keyword>
<dbReference type="InParanoid" id="A0A0H2RD73"/>
<evidence type="ECO:0000256" key="4">
    <source>
        <dbReference type="ARBA" id="ARBA00014878"/>
    </source>
</evidence>
<dbReference type="AlphaFoldDB" id="A0A0H2RD73"/>
<dbReference type="STRING" id="27342.A0A0H2RD73"/>
<name>A0A0H2RD73_9AGAM</name>
<evidence type="ECO:0000256" key="5">
    <source>
        <dbReference type="ARBA" id="ARBA00022490"/>
    </source>
</evidence>
<evidence type="ECO:0000313" key="11">
    <source>
        <dbReference type="EMBL" id="KLO09452.1"/>
    </source>
</evidence>
<feature type="region of interest" description="Disordered" evidence="8">
    <location>
        <begin position="194"/>
        <end position="230"/>
    </location>
</feature>
<comment type="similarity">
    <text evidence="3">Belongs to the CSN3 family.</text>
</comment>
<dbReference type="GO" id="GO:0006511">
    <property type="term" value="P:ubiquitin-dependent protein catabolic process"/>
    <property type="evidence" value="ECO:0007669"/>
    <property type="project" value="TreeGrafter"/>
</dbReference>
<evidence type="ECO:0000256" key="8">
    <source>
        <dbReference type="SAM" id="MobiDB-lite"/>
    </source>
</evidence>
<dbReference type="GO" id="GO:0008180">
    <property type="term" value="C:COP9 signalosome"/>
    <property type="evidence" value="ECO:0007669"/>
    <property type="project" value="UniProtKB-KW"/>
</dbReference>
<feature type="domain" description="COP9 signalosome complex subunit 3 N-terminal helical repeats" evidence="10">
    <location>
        <begin position="51"/>
        <end position="192"/>
    </location>
</feature>
<comment type="subcellular location">
    <subcellularLocation>
        <location evidence="2">Cytoplasm</location>
    </subcellularLocation>
    <subcellularLocation>
        <location evidence="1">Nucleus</location>
    </subcellularLocation>
</comment>
<feature type="domain" description="PCI" evidence="9">
    <location>
        <begin position="368"/>
        <end position="426"/>
    </location>
</feature>
<evidence type="ECO:0000259" key="10">
    <source>
        <dbReference type="Pfam" id="PF22788"/>
    </source>
</evidence>
<sequence>MANQAQPENQQQLPTSLDGIVALITSSTSPVALAEQLREFSKNRDGEQELILASSLPGGQEPLEILDVKNHTVGWAFILSARLAAIASKTIETGVPPLQALSHFCENHDPEQAALVPDRMTLFARSLVEYVELSNEHELPACVPLLLTLLNRSQGGLATLSPIHALFARLCVRTRNFDVSLPVLRTPITAFSPTHIPSQSQSQSTASSSSLAGAMVSQPSSERSTAKSHSQKGAGSELLLNYTDHLVYHYAGGLTFAVLNHWAEAEEFFEIVVTAPIQSVPSAIQLEAMKKLALVQLILYGKTKELPKYTSSALPRLFRNSPYAALVNAFPLQRRELRATLDKERSVFEQDKNLGLVNLVLTFAPRWCLQKLTATYSTLSLKEIVEHVGLTDGTAGTAIEQARELASSMIANGEIAAELDAEGFVHFADVDPAHVISKEKVERLLRGAQSHASMLADLDREVLRSKEFLGKALKNRDDGWGASEDDMMFGGMAEMKGRGHGMDWAEENLFE</sequence>
<dbReference type="PANTHER" id="PTHR10758:SF1">
    <property type="entry name" value="COP9 SIGNALOSOME COMPLEX SUBUNIT 3"/>
    <property type="match status" value="1"/>
</dbReference>
<protein>
    <recommendedName>
        <fullName evidence="4">COP9 signalosome complex subunit 3</fullName>
    </recommendedName>
</protein>
<dbReference type="Proteomes" id="UP000053477">
    <property type="component" value="Unassembled WGS sequence"/>
</dbReference>
<evidence type="ECO:0000256" key="1">
    <source>
        <dbReference type="ARBA" id="ARBA00004123"/>
    </source>
</evidence>
<feature type="compositionally biased region" description="Low complexity" evidence="8">
    <location>
        <begin position="198"/>
        <end position="210"/>
    </location>
</feature>
<gene>
    <name evidence="11" type="ORF">SCHPADRAFT_907731</name>
</gene>
<proteinExistence type="inferred from homology"/>